<dbReference type="AlphaFoldDB" id="A0A9D1L6I9"/>
<proteinExistence type="predicted"/>
<dbReference type="EMBL" id="DVMO01000005">
    <property type="protein sequence ID" value="HIU26814.1"/>
    <property type="molecule type" value="Genomic_DNA"/>
</dbReference>
<keyword evidence="1" id="KW-0472">Membrane</keyword>
<evidence type="ECO:0000313" key="3">
    <source>
        <dbReference type="Proteomes" id="UP000824091"/>
    </source>
</evidence>
<name>A0A9D1L6I9_9FIRM</name>
<feature type="transmembrane region" description="Helical" evidence="1">
    <location>
        <begin position="69"/>
        <end position="90"/>
    </location>
</feature>
<reference evidence="2" key="1">
    <citation type="submission" date="2020-10" db="EMBL/GenBank/DDBJ databases">
        <authorList>
            <person name="Gilroy R."/>
        </authorList>
    </citation>
    <scope>NUCLEOTIDE SEQUENCE</scope>
    <source>
        <strain evidence="2">11300</strain>
    </source>
</reference>
<evidence type="ECO:0000256" key="1">
    <source>
        <dbReference type="SAM" id="Phobius"/>
    </source>
</evidence>
<gene>
    <name evidence="2" type="ORF">IAD16_00345</name>
</gene>
<comment type="caution">
    <text evidence="2">The sequence shown here is derived from an EMBL/GenBank/DDBJ whole genome shotgun (WGS) entry which is preliminary data.</text>
</comment>
<keyword evidence="1" id="KW-0812">Transmembrane</keyword>
<organism evidence="2 3">
    <name type="scientific">Candidatus Fimisoma avicola</name>
    <dbReference type="NCBI Taxonomy" id="2840826"/>
    <lineage>
        <taxon>Bacteria</taxon>
        <taxon>Bacillati</taxon>
        <taxon>Bacillota</taxon>
        <taxon>Clostridia</taxon>
        <taxon>Eubacteriales</taxon>
        <taxon>Candidatus Fimisoma</taxon>
    </lineage>
</organism>
<evidence type="ECO:0000313" key="2">
    <source>
        <dbReference type="EMBL" id="HIU26814.1"/>
    </source>
</evidence>
<sequence>MDKQKKPSAVCDDLVTDSSILQGRGHYALLLNAKDVIISKNRDLRHIMSDFFRDTLHIAADGQLHVNEFILAAIVVVAAILLIAVARDVARSVKNKMPGRKSTIFSHRKNRYKDRINRKKKF</sequence>
<keyword evidence="1" id="KW-1133">Transmembrane helix</keyword>
<reference evidence="2" key="2">
    <citation type="journal article" date="2021" name="PeerJ">
        <title>Extensive microbial diversity within the chicken gut microbiome revealed by metagenomics and culture.</title>
        <authorList>
            <person name="Gilroy R."/>
            <person name="Ravi A."/>
            <person name="Getino M."/>
            <person name="Pursley I."/>
            <person name="Horton D.L."/>
            <person name="Alikhan N.F."/>
            <person name="Baker D."/>
            <person name="Gharbi K."/>
            <person name="Hall N."/>
            <person name="Watson M."/>
            <person name="Adriaenssens E.M."/>
            <person name="Foster-Nyarko E."/>
            <person name="Jarju S."/>
            <person name="Secka A."/>
            <person name="Antonio M."/>
            <person name="Oren A."/>
            <person name="Chaudhuri R.R."/>
            <person name="La Ragione R."/>
            <person name="Hildebrand F."/>
            <person name="Pallen M.J."/>
        </authorList>
    </citation>
    <scope>NUCLEOTIDE SEQUENCE</scope>
    <source>
        <strain evidence="2">11300</strain>
    </source>
</reference>
<protein>
    <submittedName>
        <fullName evidence="2">Uncharacterized protein</fullName>
    </submittedName>
</protein>
<accession>A0A9D1L6I9</accession>
<dbReference type="Proteomes" id="UP000824091">
    <property type="component" value="Unassembled WGS sequence"/>
</dbReference>